<name>A0A8D8V8T4_9HEMI</name>
<accession>A0A8D8V8T4</accession>
<dbReference type="EMBL" id="HBUF01358226">
    <property type="protein sequence ID" value="CAG6719054.1"/>
    <property type="molecule type" value="Transcribed_RNA"/>
</dbReference>
<dbReference type="AlphaFoldDB" id="A0A8D8V8T4"/>
<reference evidence="1" key="1">
    <citation type="submission" date="2021-05" db="EMBL/GenBank/DDBJ databases">
        <authorList>
            <person name="Alioto T."/>
            <person name="Alioto T."/>
            <person name="Gomez Garrido J."/>
        </authorList>
    </citation>
    <scope>NUCLEOTIDE SEQUENCE</scope>
</reference>
<sequence>MYGWMCVCVCVCIYNIFLIYASNKNSLPKMVRKGPKMMVFCPSGPTDRSILIRIKNDRSTDLEVQFWLDGGNTNCRYALHNGWYRIHSKSVLDGRLFEAAPANTTKKV</sequence>
<proteinExistence type="predicted"/>
<protein>
    <submittedName>
        <fullName evidence="1">Uncharacterized protein</fullName>
    </submittedName>
</protein>
<organism evidence="1">
    <name type="scientific">Cacopsylla melanoneura</name>
    <dbReference type="NCBI Taxonomy" id="428564"/>
    <lineage>
        <taxon>Eukaryota</taxon>
        <taxon>Metazoa</taxon>
        <taxon>Ecdysozoa</taxon>
        <taxon>Arthropoda</taxon>
        <taxon>Hexapoda</taxon>
        <taxon>Insecta</taxon>
        <taxon>Pterygota</taxon>
        <taxon>Neoptera</taxon>
        <taxon>Paraneoptera</taxon>
        <taxon>Hemiptera</taxon>
        <taxon>Sternorrhyncha</taxon>
        <taxon>Psylloidea</taxon>
        <taxon>Psyllidae</taxon>
        <taxon>Psyllinae</taxon>
        <taxon>Cacopsylla</taxon>
    </lineage>
</organism>
<evidence type="ECO:0000313" key="1">
    <source>
        <dbReference type="EMBL" id="CAG6719054.1"/>
    </source>
</evidence>